<accession>A0AAD4ZLZ6</accession>
<protein>
    <submittedName>
        <fullName evidence="1">Uncharacterized protein</fullName>
    </submittedName>
</protein>
<keyword evidence="2" id="KW-1185">Reference proteome</keyword>
<name>A0AAD4ZLZ6_PRUDU</name>
<organism evidence="1 2">
    <name type="scientific">Prunus dulcis</name>
    <name type="common">Almond</name>
    <name type="synonym">Amygdalus dulcis</name>
    <dbReference type="NCBI Taxonomy" id="3755"/>
    <lineage>
        <taxon>Eukaryota</taxon>
        <taxon>Viridiplantae</taxon>
        <taxon>Streptophyta</taxon>
        <taxon>Embryophyta</taxon>
        <taxon>Tracheophyta</taxon>
        <taxon>Spermatophyta</taxon>
        <taxon>Magnoliopsida</taxon>
        <taxon>eudicotyledons</taxon>
        <taxon>Gunneridae</taxon>
        <taxon>Pentapetalae</taxon>
        <taxon>rosids</taxon>
        <taxon>fabids</taxon>
        <taxon>Rosales</taxon>
        <taxon>Rosaceae</taxon>
        <taxon>Amygdaloideae</taxon>
        <taxon>Amygdaleae</taxon>
        <taxon>Prunus</taxon>
    </lineage>
</organism>
<gene>
    <name evidence="1" type="ORF">L3X38_003378</name>
</gene>
<evidence type="ECO:0000313" key="2">
    <source>
        <dbReference type="Proteomes" id="UP001054821"/>
    </source>
</evidence>
<reference evidence="1 2" key="1">
    <citation type="journal article" date="2022" name="G3 (Bethesda)">
        <title>Whole-genome sequence and methylome profiling of the almond [Prunus dulcis (Mill.) D.A. Webb] cultivar 'Nonpareil'.</title>
        <authorList>
            <person name="D'Amico-Willman K.M."/>
            <person name="Ouma W.Z."/>
            <person name="Meulia T."/>
            <person name="Sideli G.M."/>
            <person name="Gradziel T.M."/>
            <person name="Fresnedo-Ramirez J."/>
        </authorList>
    </citation>
    <scope>NUCLEOTIDE SEQUENCE [LARGE SCALE GENOMIC DNA]</scope>
    <source>
        <strain evidence="1">Clone GOH B32 T37-40</strain>
    </source>
</reference>
<dbReference type="Proteomes" id="UP001054821">
    <property type="component" value="Chromosome 1"/>
</dbReference>
<sequence length="317" mass="35473">MEVFSFQRKIKHYISHQRMKETSLFSICLVRAFDLVVNRIVTSLDSRETLLLKYSKALSNVKYLEAKGYIQFCMSCLAPLILNARGSKFGVFELESVSAKALNRVVVLGTTQEVVQLEVLGGSYSQSLAGGVPQCAVRGRYHSRPYQYGTTGWYYCRQSLHFRRECSMLLQGRAITTRLTQGMDIQSGAQGASQFVEASSRGVRLLALWNKLAISIPIEDVFMVGAVYGDNMVLVSDVFLEADLIPLDMDNGLRLGDIPVVREFPDVFLEDLPRLPPPREIEFTTELVPRTNSISQAPYRMTPAELRKLKIVTGASG</sequence>
<evidence type="ECO:0000313" key="1">
    <source>
        <dbReference type="EMBL" id="KAI5350487.1"/>
    </source>
</evidence>
<proteinExistence type="predicted"/>
<comment type="caution">
    <text evidence="1">The sequence shown here is derived from an EMBL/GenBank/DDBJ whole genome shotgun (WGS) entry which is preliminary data.</text>
</comment>
<dbReference type="EMBL" id="JAJFAZ020000001">
    <property type="protein sequence ID" value="KAI5350487.1"/>
    <property type="molecule type" value="Genomic_DNA"/>
</dbReference>
<dbReference type="AlphaFoldDB" id="A0AAD4ZLZ6"/>